<dbReference type="EMBL" id="BKAG01000038">
    <property type="protein sequence ID" value="GEP44889.1"/>
    <property type="molecule type" value="Genomic_DNA"/>
</dbReference>
<name>A0A512MDS9_9BACT</name>
<dbReference type="AlphaFoldDB" id="A0A512MDS9"/>
<sequence>MIFLIFSGAHFAWGYLGSFEENDGYRVPSSGNILSLNFAGDAQFYLGNNPTNGLTGIVAPGAYPSTLGDATHGLDVSRYNAGQYGGGGGGPGGNGTDIQDNTGLWRALSGGRLNEDQGAPYYLGGPFQRDYIAGYNYGSARTGSQVLNLLAYDENLRYSYSLDSRDFDGINPATTSDMRIEASFWTCPTDADDDIAIGVNTVGLSFRDSMDQILVDIGYTGDNFLQYRIGGSSTWQVTALNLGATGWSQINLVLDTQANSVSLAARAYSDITGTLGTDTTVFTDQLLGFNTDNVTQIEWTATDVDGFKNFFDDFDFTLMSVVPEPGSLTFLVLAWLYSMRRKRES</sequence>
<keyword evidence="3" id="KW-1185">Reference proteome</keyword>
<accession>A0A512MDS9</accession>
<gene>
    <name evidence="2" type="ORF">BGE01nite_41800</name>
</gene>
<evidence type="ECO:0008006" key="4">
    <source>
        <dbReference type="Google" id="ProtNLM"/>
    </source>
</evidence>
<keyword evidence="1" id="KW-1133">Transmembrane helix</keyword>
<keyword evidence="1" id="KW-0812">Transmembrane</keyword>
<keyword evidence="1" id="KW-0472">Membrane</keyword>
<evidence type="ECO:0000256" key="1">
    <source>
        <dbReference type="SAM" id="Phobius"/>
    </source>
</evidence>
<dbReference type="Proteomes" id="UP000321577">
    <property type="component" value="Unassembled WGS sequence"/>
</dbReference>
<evidence type="ECO:0000313" key="2">
    <source>
        <dbReference type="EMBL" id="GEP44889.1"/>
    </source>
</evidence>
<evidence type="ECO:0000313" key="3">
    <source>
        <dbReference type="Proteomes" id="UP000321577"/>
    </source>
</evidence>
<dbReference type="RefSeq" id="WP_146853270.1">
    <property type="nucleotide sequence ID" value="NZ_BKAG01000038.1"/>
</dbReference>
<reference evidence="2 3" key="1">
    <citation type="submission" date="2019-07" db="EMBL/GenBank/DDBJ databases">
        <title>Whole genome shotgun sequence of Brevifollis gellanilyticus NBRC 108608.</title>
        <authorList>
            <person name="Hosoyama A."/>
            <person name="Uohara A."/>
            <person name="Ohji S."/>
            <person name="Ichikawa N."/>
        </authorList>
    </citation>
    <scope>NUCLEOTIDE SEQUENCE [LARGE SCALE GENOMIC DNA]</scope>
    <source>
        <strain evidence="2 3">NBRC 108608</strain>
    </source>
</reference>
<feature type="transmembrane region" description="Helical" evidence="1">
    <location>
        <begin position="316"/>
        <end position="337"/>
    </location>
</feature>
<protein>
    <recommendedName>
        <fullName evidence="4">PEP-CTERM protein-sorting domain-containing protein</fullName>
    </recommendedName>
</protein>
<comment type="caution">
    <text evidence="2">The sequence shown here is derived from an EMBL/GenBank/DDBJ whole genome shotgun (WGS) entry which is preliminary data.</text>
</comment>
<organism evidence="2 3">
    <name type="scientific">Brevifollis gellanilyticus</name>
    <dbReference type="NCBI Taxonomy" id="748831"/>
    <lineage>
        <taxon>Bacteria</taxon>
        <taxon>Pseudomonadati</taxon>
        <taxon>Verrucomicrobiota</taxon>
        <taxon>Verrucomicrobiia</taxon>
        <taxon>Verrucomicrobiales</taxon>
        <taxon>Verrucomicrobiaceae</taxon>
    </lineage>
</organism>
<proteinExistence type="predicted"/>